<keyword evidence="1 4" id="KW-0808">Transferase</keyword>
<dbReference type="Gene3D" id="3.40.630.30">
    <property type="match status" value="1"/>
</dbReference>
<evidence type="ECO:0000313" key="5">
    <source>
        <dbReference type="Proteomes" id="UP000014115"/>
    </source>
</evidence>
<dbReference type="PATRIC" id="fig|740709.3.peg.900"/>
<dbReference type="InterPro" id="IPR000182">
    <property type="entry name" value="GNAT_dom"/>
</dbReference>
<dbReference type="InterPro" id="IPR050832">
    <property type="entry name" value="Bact_Acetyltransf"/>
</dbReference>
<evidence type="ECO:0000256" key="1">
    <source>
        <dbReference type="ARBA" id="ARBA00022679"/>
    </source>
</evidence>
<accession>K2KDM6</accession>
<keyword evidence="5" id="KW-1185">Reference proteome</keyword>
<dbReference type="GO" id="GO:0016747">
    <property type="term" value="F:acyltransferase activity, transferring groups other than amino-acyl groups"/>
    <property type="evidence" value="ECO:0007669"/>
    <property type="project" value="InterPro"/>
</dbReference>
<dbReference type="Proteomes" id="UP000014115">
    <property type="component" value="Unassembled WGS sequence"/>
</dbReference>
<dbReference type="RefSeq" id="WP_008487994.1">
    <property type="nucleotide sequence ID" value="NZ_AMRG01000004.1"/>
</dbReference>
<dbReference type="EMBL" id="AMRG01000004">
    <property type="protein sequence ID" value="EKE84832.1"/>
    <property type="molecule type" value="Genomic_DNA"/>
</dbReference>
<dbReference type="OrthoDB" id="5187710at2"/>
<dbReference type="eggNOG" id="COG0456">
    <property type="taxonomic scope" value="Bacteria"/>
</dbReference>
<reference evidence="4 5" key="1">
    <citation type="journal article" date="2012" name="J. Bacteriol.">
        <title>Genome Sequence of Idiomarina xiamenensis Type Strain 10-D-4.</title>
        <authorList>
            <person name="Lai Q."/>
            <person name="Wang L."/>
            <person name="Wang W."/>
            <person name="Shao Z."/>
        </authorList>
    </citation>
    <scope>NUCLEOTIDE SEQUENCE [LARGE SCALE GENOMIC DNA]</scope>
    <source>
        <strain evidence="4 5">10-D-4</strain>
    </source>
</reference>
<sequence>MFAVTIRAAKSTDFNAVAALEKQVFKEPVYPDFFFRQAGDLWSHLFIVAELAPGQLLGYALAAPALAPKQRELWLLSMAVSPAAQGRGVGKQLLAAVIERAREQHFKQLLLTVHPDNPAVNLYQAFGFHSLAHEAEYFGQNEPRYRMQLSLAPSLIADP</sequence>
<keyword evidence="2" id="KW-0012">Acyltransferase</keyword>
<dbReference type="Pfam" id="PF00583">
    <property type="entry name" value="Acetyltransf_1"/>
    <property type="match status" value="1"/>
</dbReference>
<dbReference type="CDD" id="cd04301">
    <property type="entry name" value="NAT_SF"/>
    <property type="match status" value="1"/>
</dbReference>
<evidence type="ECO:0000313" key="4">
    <source>
        <dbReference type="EMBL" id="EKE84832.1"/>
    </source>
</evidence>
<comment type="caution">
    <text evidence="4">The sequence shown here is derived from an EMBL/GenBank/DDBJ whole genome shotgun (WGS) entry which is preliminary data.</text>
</comment>
<dbReference type="AlphaFoldDB" id="K2KDM6"/>
<evidence type="ECO:0000256" key="2">
    <source>
        <dbReference type="ARBA" id="ARBA00023315"/>
    </source>
</evidence>
<dbReference type="PANTHER" id="PTHR43877">
    <property type="entry name" value="AMINOALKYLPHOSPHONATE N-ACETYLTRANSFERASE-RELATED-RELATED"/>
    <property type="match status" value="1"/>
</dbReference>
<organism evidence="4 5">
    <name type="scientific">Idiomarina xiamenensis 10-D-4</name>
    <dbReference type="NCBI Taxonomy" id="740709"/>
    <lineage>
        <taxon>Bacteria</taxon>
        <taxon>Pseudomonadati</taxon>
        <taxon>Pseudomonadota</taxon>
        <taxon>Gammaproteobacteria</taxon>
        <taxon>Alteromonadales</taxon>
        <taxon>Idiomarinaceae</taxon>
        <taxon>Idiomarina</taxon>
    </lineage>
</organism>
<proteinExistence type="predicted"/>
<evidence type="ECO:0000259" key="3">
    <source>
        <dbReference type="PROSITE" id="PS51186"/>
    </source>
</evidence>
<dbReference type="STRING" id="740709.A10D4_04450"/>
<gene>
    <name evidence="4" type="ORF">A10D4_04450</name>
</gene>
<name>K2KDM6_9GAMM</name>
<dbReference type="SUPFAM" id="SSF55729">
    <property type="entry name" value="Acyl-CoA N-acyltransferases (Nat)"/>
    <property type="match status" value="1"/>
</dbReference>
<protein>
    <submittedName>
        <fullName evidence="4">N-acetyltransferase GCN5</fullName>
    </submittedName>
</protein>
<feature type="domain" description="N-acetyltransferase" evidence="3">
    <location>
        <begin position="4"/>
        <end position="152"/>
    </location>
</feature>
<dbReference type="InterPro" id="IPR016181">
    <property type="entry name" value="Acyl_CoA_acyltransferase"/>
</dbReference>
<dbReference type="PROSITE" id="PS51186">
    <property type="entry name" value="GNAT"/>
    <property type="match status" value="1"/>
</dbReference>